<reference evidence="10" key="1">
    <citation type="submission" date="2021-02" db="EMBL/GenBank/DDBJ databases">
        <authorList>
            <person name="Nowell W R."/>
        </authorList>
    </citation>
    <scope>NUCLEOTIDE SEQUENCE</scope>
</reference>
<dbReference type="GO" id="GO:0051321">
    <property type="term" value="P:meiotic cell cycle"/>
    <property type="evidence" value="ECO:0007669"/>
    <property type="project" value="UniProtKB-KW"/>
</dbReference>
<organism evidence="10 11">
    <name type="scientific">Rotaria socialis</name>
    <dbReference type="NCBI Taxonomy" id="392032"/>
    <lineage>
        <taxon>Eukaryota</taxon>
        <taxon>Metazoa</taxon>
        <taxon>Spiralia</taxon>
        <taxon>Gnathifera</taxon>
        <taxon>Rotifera</taxon>
        <taxon>Eurotatoria</taxon>
        <taxon>Bdelloidea</taxon>
        <taxon>Philodinida</taxon>
        <taxon>Philodinidae</taxon>
        <taxon>Rotaria</taxon>
    </lineage>
</organism>
<evidence type="ECO:0000313" key="10">
    <source>
        <dbReference type="EMBL" id="CAF3494333.1"/>
    </source>
</evidence>
<evidence type="ECO:0000313" key="11">
    <source>
        <dbReference type="Proteomes" id="UP000663833"/>
    </source>
</evidence>
<dbReference type="Proteomes" id="UP000663833">
    <property type="component" value="Unassembled WGS sequence"/>
</dbReference>
<dbReference type="AlphaFoldDB" id="A0A818GUM6"/>
<dbReference type="GO" id="GO:0043138">
    <property type="term" value="F:3'-5' DNA helicase activity"/>
    <property type="evidence" value="ECO:0007669"/>
    <property type="project" value="UniProtKB-EC"/>
</dbReference>
<evidence type="ECO:0000256" key="4">
    <source>
        <dbReference type="ARBA" id="ARBA00023254"/>
    </source>
</evidence>
<dbReference type="InterPro" id="IPR057842">
    <property type="entry name" value="WH_MER3"/>
</dbReference>
<evidence type="ECO:0000256" key="7">
    <source>
        <dbReference type="ARBA" id="ARBA00048988"/>
    </source>
</evidence>
<gene>
    <name evidence="10" type="ORF">LUA448_LOCUS24879</name>
</gene>
<evidence type="ECO:0000256" key="3">
    <source>
        <dbReference type="ARBA" id="ARBA00023235"/>
    </source>
</evidence>
<feature type="domain" description="SEC63" evidence="8">
    <location>
        <begin position="90"/>
        <end position="134"/>
    </location>
</feature>
<dbReference type="GO" id="GO:0016787">
    <property type="term" value="F:hydrolase activity"/>
    <property type="evidence" value="ECO:0007669"/>
    <property type="project" value="UniProtKB-KW"/>
</dbReference>
<dbReference type="EMBL" id="CAJNYD010003277">
    <property type="protein sequence ID" value="CAF3494333.1"/>
    <property type="molecule type" value="Genomic_DNA"/>
</dbReference>
<dbReference type="Gene3D" id="1.10.10.10">
    <property type="entry name" value="Winged helix-like DNA-binding domain superfamily/Winged helix DNA-binding domain"/>
    <property type="match status" value="1"/>
</dbReference>
<comment type="catalytic activity">
    <reaction evidence="7">
        <text>ATP + H2O = ADP + phosphate + H(+)</text>
        <dbReference type="Rhea" id="RHEA:13065"/>
        <dbReference type="ChEBI" id="CHEBI:15377"/>
        <dbReference type="ChEBI" id="CHEBI:15378"/>
        <dbReference type="ChEBI" id="CHEBI:30616"/>
        <dbReference type="ChEBI" id="CHEBI:43474"/>
        <dbReference type="ChEBI" id="CHEBI:456216"/>
        <dbReference type="EC" id="5.6.2.4"/>
    </reaction>
</comment>
<sequence length="148" mass="17284">MISKLVDNLNAEIVLGTVQNICEAAKWLNYTYLYIRMIKEPQLYGVSNESLLVDKYLFQGCLDLIHSAAIQSDTSHLIHYDRKTGSFQITEHGRIASHYYCTHETIVIYNQLFKVTLSEIDLFRIFSLSSEFSHNYERIRKNRITKIT</sequence>
<dbReference type="InterPro" id="IPR036388">
    <property type="entry name" value="WH-like_DNA-bd_sf"/>
</dbReference>
<dbReference type="Gene3D" id="1.10.3380.10">
    <property type="entry name" value="Sec63 N-terminal domain-like domain"/>
    <property type="match status" value="1"/>
</dbReference>
<proteinExistence type="predicted"/>
<evidence type="ECO:0000256" key="5">
    <source>
        <dbReference type="ARBA" id="ARBA00034617"/>
    </source>
</evidence>
<keyword evidence="1" id="KW-0378">Hydrolase</keyword>
<feature type="domain" description="MER3 helicase-like winged helix" evidence="9">
    <location>
        <begin position="1"/>
        <end position="71"/>
    </location>
</feature>
<keyword evidence="3" id="KW-0413">Isomerase</keyword>
<evidence type="ECO:0000256" key="6">
    <source>
        <dbReference type="ARBA" id="ARBA00034808"/>
    </source>
</evidence>
<comment type="caution">
    <text evidence="10">The sequence shown here is derived from an EMBL/GenBank/DDBJ whole genome shotgun (WGS) entry which is preliminary data.</text>
</comment>
<keyword evidence="2" id="KW-0347">Helicase</keyword>
<dbReference type="PANTHER" id="PTHR47835:SF3">
    <property type="entry name" value="HELICASE FOR MEIOSIS 1"/>
    <property type="match status" value="1"/>
</dbReference>
<name>A0A818GUM6_9BILA</name>
<dbReference type="InterPro" id="IPR052247">
    <property type="entry name" value="Meiotic_Crossover_Helicase"/>
</dbReference>
<evidence type="ECO:0000256" key="1">
    <source>
        <dbReference type="ARBA" id="ARBA00022801"/>
    </source>
</evidence>
<keyword evidence="2" id="KW-0547">Nucleotide-binding</keyword>
<dbReference type="FunFam" id="1.10.10.10:FF:000024">
    <property type="entry name" value="U5 small nuclear ribonucleoprotein helicase"/>
    <property type="match status" value="1"/>
</dbReference>
<dbReference type="PANTHER" id="PTHR47835">
    <property type="entry name" value="HFM1, ATP DEPENDENT DNA HELICASE HOMOLOG"/>
    <property type="match status" value="1"/>
</dbReference>
<evidence type="ECO:0000256" key="2">
    <source>
        <dbReference type="ARBA" id="ARBA00022806"/>
    </source>
</evidence>
<dbReference type="InterPro" id="IPR004179">
    <property type="entry name" value="Sec63-dom"/>
</dbReference>
<keyword evidence="4" id="KW-0469">Meiosis</keyword>
<protein>
    <recommendedName>
        <fullName evidence="6">DNA 3'-5' helicase</fullName>
        <ecNumber evidence="6">5.6.2.4</ecNumber>
    </recommendedName>
</protein>
<keyword evidence="2" id="KW-0067">ATP-binding</keyword>
<comment type="catalytic activity">
    <reaction evidence="5">
        <text>Couples ATP hydrolysis with the unwinding of duplex DNA by translocating in the 3'-5' direction.</text>
        <dbReference type="EC" id="5.6.2.4"/>
    </reaction>
</comment>
<accession>A0A818GUM6</accession>
<evidence type="ECO:0000259" key="9">
    <source>
        <dbReference type="Pfam" id="PF23445"/>
    </source>
</evidence>
<dbReference type="Pfam" id="PF02889">
    <property type="entry name" value="Sec63"/>
    <property type="match status" value="1"/>
</dbReference>
<dbReference type="Pfam" id="PF23445">
    <property type="entry name" value="WHD_SNRNP200"/>
    <property type="match status" value="1"/>
</dbReference>
<evidence type="ECO:0000259" key="8">
    <source>
        <dbReference type="Pfam" id="PF02889"/>
    </source>
</evidence>
<dbReference type="EC" id="5.6.2.4" evidence="6"/>